<dbReference type="OrthoDB" id="5633467at2"/>
<sequence length="368" mass="42691">MKTAPKPRGPWIHRFSIRLFTVILAILVYWVLGFLVGDIESIQGPRYSEIEKEYVDQALVEQEGRLAESIAEIDRDIASKREEMQIVSDSSQNLQKTINQLIELQKVTVQESAVLPEAEQINLSESLESFLDSQEKYQVYNEELSELMDQKRGLESERLDLEKEIEGQREPARSEYERLKENHDLRLAMLQLLILVPLLAAGAFLIVKKRDSIYFPLFAGYGAAVLLKVSLVIHEYFPTRYFKYVLVIGLLIAVVKLLIYFIRVAAFPRTQWLTRQYREAYERFLCPVCEYPVRTGPRRFLFWTRRTVNKIVLPNKAEEERPYSCPACGTPLFEECPECHGIRHSLLPYCEHCNAEKEIPDASSVRNI</sequence>
<keyword evidence="1" id="KW-0175">Coiled coil</keyword>
<protein>
    <recommendedName>
        <fullName evidence="5">Zinc ribbon domain-containing protein</fullName>
    </recommendedName>
</protein>
<proteinExistence type="predicted"/>
<feature type="coiled-coil region" evidence="1">
    <location>
        <begin position="137"/>
        <end position="164"/>
    </location>
</feature>
<keyword evidence="2" id="KW-0472">Membrane</keyword>
<dbReference type="Proteomes" id="UP000192343">
    <property type="component" value="Unassembled WGS sequence"/>
</dbReference>
<dbReference type="STRING" id="1963862.B4O97_08845"/>
<accession>A0A1Y1S007</accession>
<gene>
    <name evidence="3" type="ORF">B4O97_08845</name>
</gene>
<feature type="transmembrane region" description="Helical" evidence="2">
    <location>
        <begin position="187"/>
        <end position="207"/>
    </location>
</feature>
<evidence type="ECO:0000256" key="2">
    <source>
        <dbReference type="SAM" id="Phobius"/>
    </source>
</evidence>
<dbReference type="RefSeq" id="WP_083050123.1">
    <property type="nucleotide sequence ID" value="NZ_CAXXQO010000003.1"/>
</dbReference>
<evidence type="ECO:0008006" key="5">
    <source>
        <dbReference type="Google" id="ProtNLM"/>
    </source>
</evidence>
<feature type="transmembrane region" description="Helical" evidence="2">
    <location>
        <begin position="241"/>
        <end position="262"/>
    </location>
</feature>
<organism evidence="3 4">
    <name type="scientific">Marispirochaeta aestuarii</name>
    <dbReference type="NCBI Taxonomy" id="1963862"/>
    <lineage>
        <taxon>Bacteria</taxon>
        <taxon>Pseudomonadati</taxon>
        <taxon>Spirochaetota</taxon>
        <taxon>Spirochaetia</taxon>
        <taxon>Spirochaetales</taxon>
        <taxon>Spirochaetaceae</taxon>
        <taxon>Marispirochaeta</taxon>
    </lineage>
</organism>
<keyword evidence="4" id="KW-1185">Reference proteome</keyword>
<comment type="caution">
    <text evidence="3">The sequence shown here is derived from an EMBL/GenBank/DDBJ whole genome shotgun (WGS) entry which is preliminary data.</text>
</comment>
<dbReference type="EMBL" id="MWQY01000008">
    <property type="protein sequence ID" value="ORC35737.1"/>
    <property type="molecule type" value="Genomic_DNA"/>
</dbReference>
<evidence type="ECO:0000313" key="3">
    <source>
        <dbReference type="EMBL" id="ORC35737.1"/>
    </source>
</evidence>
<reference evidence="3 4" key="1">
    <citation type="submission" date="2017-03" db="EMBL/GenBank/DDBJ databases">
        <title>Draft Genome sequence of Marispirochaeta sp. strain JC444.</title>
        <authorList>
            <person name="Shivani Y."/>
            <person name="Subhash Y."/>
            <person name="Sasikala C."/>
            <person name="Ramana C."/>
        </authorList>
    </citation>
    <scope>NUCLEOTIDE SEQUENCE [LARGE SCALE GENOMIC DNA]</scope>
    <source>
        <strain evidence="3 4">JC444</strain>
    </source>
</reference>
<name>A0A1Y1S007_9SPIO</name>
<keyword evidence="2" id="KW-0812">Transmembrane</keyword>
<feature type="transmembrane region" description="Helical" evidence="2">
    <location>
        <begin position="15"/>
        <end position="36"/>
    </location>
</feature>
<feature type="transmembrane region" description="Helical" evidence="2">
    <location>
        <begin position="213"/>
        <end position="234"/>
    </location>
</feature>
<evidence type="ECO:0000313" key="4">
    <source>
        <dbReference type="Proteomes" id="UP000192343"/>
    </source>
</evidence>
<keyword evidence="2" id="KW-1133">Transmembrane helix</keyword>
<dbReference type="AlphaFoldDB" id="A0A1Y1S007"/>
<evidence type="ECO:0000256" key="1">
    <source>
        <dbReference type="SAM" id="Coils"/>
    </source>
</evidence>